<gene>
    <name evidence="9" type="primary">lspA</name>
    <name evidence="12" type="ORF">HNQ61_004512</name>
</gene>
<protein>
    <recommendedName>
        <fullName evidence="9">Lipoprotein signal peptidase</fullName>
        <ecNumber evidence="9">3.4.23.36</ecNumber>
    </recommendedName>
    <alternativeName>
        <fullName evidence="9">Prolipoprotein signal peptidase</fullName>
    </alternativeName>
    <alternativeName>
        <fullName evidence="9">Signal peptidase II</fullName>
        <shortName evidence="9">SPase II</shortName>
    </alternativeName>
</protein>
<organism evidence="12 13">
    <name type="scientific">Longimicrobium terrae</name>
    <dbReference type="NCBI Taxonomy" id="1639882"/>
    <lineage>
        <taxon>Bacteria</taxon>
        <taxon>Pseudomonadati</taxon>
        <taxon>Gemmatimonadota</taxon>
        <taxon>Longimicrobiia</taxon>
        <taxon>Longimicrobiales</taxon>
        <taxon>Longimicrobiaceae</taxon>
        <taxon>Longimicrobium</taxon>
    </lineage>
</organism>
<dbReference type="PROSITE" id="PS00855">
    <property type="entry name" value="SPASE_II"/>
    <property type="match status" value="1"/>
</dbReference>
<evidence type="ECO:0000256" key="7">
    <source>
        <dbReference type="ARBA" id="ARBA00022989"/>
    </source>
</evidence>
<dbReference type="RefSeq" id="WP_170035431.1">
    <property type="nucleotide sequence ID" value="NZ_JABDTL010000001.1"/>
</dbReference>
<dbReference type="AlphaFoldDB" id="A0A841H4E6"/>
<evidence type="ECO:0000256" key="11">
    <source>
        <dbReference type="RuleBase" id="RU004181"/>
    </source>
</evidence>
<evidence type="ECO:0000313" key="12">
    <source>
        <dbReference type="EMBL" id="MBB6072848.1"/>
    </source>
</evidence>
<dbReference type="Pfam" id="PF01252">
    <property type="entry name" value="Peptidase_A8"/>
    <property type="match status" value="1"/>
</dbReference>
<keyword evidence="8 9" id="KW-0472">Membrane</keyword>
<comment type="function">
    <text evidence="9 10">This protein specifically catalyzes the removal of signal peptides from prolipoproteins.</text>
</comment>
<feature type="transmembrane region" description="Helical" evidence="9">
    <location>
        <begin position="104"/>
        <end position="121"/>
    </location>
</feature>
<evidence type="ECO:0000256" key="10">
    <source>
        <dbReference type="RuleBase" id="RU000594"/>
    </source>
</evidence>
<evidence type="ECO:0000256" key="2">
    <source>
        <dbReference type="ARBA" id="ARBA00022475"/>
    </source>
</evidence>
<dbReference type="UniPathway" id="UPA00665"/>
<dbReference type="EC" id="3.4.23.36" evidence="9"/>
<evidence type="ECO:0000256" key="3">
    <source>
        <dbReference type="ARBA" id="ARBA00022670"/>
    </source>
</evidence>
<keyword evidence="5 9" id="KW-0064">Aspartyl protease</keyword>
<comment type="similarity">
    <text evidence="1 9 11">Belongs to the peptidase A8 family.</text>
</comment>
<keyword evidence="13" id="KW-1185">Reference proteome</keyword>
<keyword evidence="7 9" id="KW-1133">Transmembrane helix</keyword>
<feature type="active site" evidence="9">
    <location>
        <position position="150"/>
    </location>
</feature>
<evidence type="ECO:0000256" key="9">
    <source>
        <dbReference type="HAMAP-Rule" id="MF_00161"/>
    </source>
</evidence>
<keyword evidence="4 9" id="KW-0812">Transmembrane</keyword>
<feature type="transmembrane region" description="Helical" evidence="9">
    <location>
        <begin position="74"/>
        <end position="92"/>
    </location>
</feature>
<dbReference type="GO" id="GO:0004190">
    <property type="term" value="F:aspartic-type endopeptidase activity"/>
    <property type="evidence" value="ECO:0007669"/>
    <property type="project" value="UniProtKB-UniRule"/>
</dbReference>
<dbReference type="HAMAP" id="MF_00161">
    <property type="entry name" value="LspA"/>
    <property type="match status" value="1"/>
</dbReference>
<keyword evidence="6 9" id="KW-0378">Hydrolase</keyword>
<dbReference type="Proteomes" id="UP000582837">
    <property type="component" value="Unassembled WGS sequence"/>
</dbReference>
<dbReference type="PANTHER" id="PTHR33695">
    <property type="entry name" value="LIPOPROTEIN SIGNAL PEPTIDASE"/>
    <property type="match status" value="1"/>
</dbReference>
<comment type="pathway">
    <text evidence="9">Protein modification; lipoprotein biosynthesis (signal peptide cleavage).</text>
</comment>
<evidence type="ECO:0000256" key="8">
    <source>
        <dbReference type="ARBA" id="ARBA00023136"/>
    </source>
</evidence>
<evidence type="ECO:0000256" key="5">
    <source>
        <dbReference type="ARBA" id="ARBA00022750"/>
    </source>
</evidence>
<proteinExistence type="inferred from homology"/>
<evidence type="ECO:0000256" key="4">
    <source>
        <dbReference type="ARBA" id="ARBA00022692"/>
    </source>
</evidence>
<dbReference type="GO" id="GO:0006508">
    <property type="term" value="P:proteolysis"/>
    <property type="evidence" value="ECO:0007669"/>
    <property type="project" value="UniProtKB-KW"/>
</dbReference>
<dbReference type="InterPro" id="IPR001872">
    <property type="entry name" value="Peptidase_A8"/>
</dbReference>
<evidence type="ECO:0000313" key="13">
    <source>
        <dbReference type="Proteomes" id="UP000582837"/>
    </source>
</evidence>
<feature type="active site" evidence="9">
    <location>
        <position position="132"/>
    </location>
</feature>
<accession>A0A841H4E6</accession>
<comment type="catalytic activity">
    <reaction evidence="9 10">
        <text>Release of signal peptides from bacterial membrane prolipoproteins. Hydrolyzes -Xaa-Yaa-Zaa-|-(S,diacylglyceryl)Cys-, in which Xaa is hydrophobic (preferably Leu), and Yaa (Ala or Ser) and Zaa (Gly or Ala) have small, neutral side chains.</text>
        <dbReference type="EC" id="3.4.23.36"/>
    </reaction>
</comment>
<dbReference type="GO" id="GO:0005886">
    <property type="term" value="C:plasma membrane"/>
    <property type="evidence" value="ECO:0007669"/>
    <property type="project" value="UniProtKB-SubCell"/>
</dbReference>
<comment type="subcellular location">
    <subcellularLocation>
        <location evidence="9">Cell membrane</location>
        <topology evidence="9">Multi-pass membrane protein</topology>
    </subcellularLocation>
</comment>
<evidence type="ECO:0000256" key="6">
    <source>
        <dbReference type="ARBA" id="ARBA00022801"/>
    </source>
</evidence>
<keyword evidence="2 9" id="KW-1003">Cell membrane</keyword>
<evidence type="ECO:0000256" key="1">
    <source>
        <dbReference type="ARBA" id="ARBA00006139"/>
    </source>
</evidence>
<keyword evidence="3 9" id="KW-0645">Protease</keyword>
<dbReference type="NCBIfam" id="TIGR00077">
    <property type="entry name" value="lspA"/>
    <property type="match status" value="1"/>
</dbReference>
<dbReference type="EMBL" id="JACHIA010000018">
    <property type="protein sequence ID" value="MBB6072848.1"/>
    <property type="molecule type" value="Genomic_DNA"/>
</dbReference>
<name>A0A841H4E6_9BACT</name>
<reference evidence="12 13" key="1">
    <citation type="submission" date="2020-08" db="EMBL/GenBank/DDBJ databases">
        <title>Genomic Encyclopedia of Type Strains, Phase IV (KMG-IV): sequencing the most valuable type-strain genomes for metagenomic binning, comparative biology and taxonomic classification.</title>
        <authorList>
            <person name="Goeker M."/>
        </authorList>
    </citation>
    <scope>NUCLEOTIDE SEQUENCE [LARGE SCALE GENOMIC DNA]</scope>
    <source>
        <strain evidence="12 13">DSM 29007</strain>
    </source>
</reference>
<feature type="transmembrane region" description="Helical" evidence="9">
    <location>
        <begin position="20"/>
        <end position="38"/>
    </location>
</feature>
<comment type="caution">
    <text evidence="12">The sequence shown here is derived from an EMBL/GenBank/DDBJ whole genome shotgun (WGS) entry which is preliminary data.</text>
</comment>
<sequence>MAEPITAGTPADEARRKTTLYLTLVVAWILLDQATKVLVQSKLRLYSPVPVLGDFFRLTYIYNPGAAFGLHLGGWSRIAFSILPVLASVALYRMYQQSAWSDRLRMIAIPLVTGGAIGNLIDRIRSSRGVVDFLDFGLAGHRWPVFNVADIGVTVGALLLAVSLWREEQKLEAEGDVAAT</sequence>
<dbReference type="PRINTS" id="PR00781">
    <property type="entry name" value="LIPOSIGPTASE"/>
</dbReference>
<dbReference type="PANTHER" id="PTHR33695:SF1">
    <property type="entry name" value="LIPOPROTEIN SIGNAL PEPTIDASE"/>
    <property type="match status" value="1"/>
</dbReference>
<feature type="transmembrane region" description="Helical" evidence="9">
    <location>
        <begin position="141"/>
        <end position="162"/>
    </location>
</feature>